<evidence type="ECO:0000313" key="2">
    <source>
        <dbReference type="Proteomes" id="UP000460318"/>
    </source>
</evidence>
<gene>
    <name evidence="1" type="ORF">GRF59_14575</name>
</gene>
<sequence>MKINKKYKYWEFYYDEEMSDITYPTPEDRQCIGSIWSDEWSGLELFEMTDEQLKEHLLGDIKYYHEDVDKRKIKSAIKELREIHDGLKASK</sequence>
<protein>
    <submittedName>
        <fullName evidence="1">Uncharacterized protein</fullName>
    </submittedName>
</protein>
<dbReference type="RefSeq" id="WP_160498453.1">
    <property type="nucleotide sequence ID" value="NZ_WUBI01000002.1"/>
</dbReference>
<dbReference type="AlphaFoldDB" id="A0A7X3LIR1"/>
<reference evidence="1 2" key="1">
    <citation type="submission" date="2019-12" db="EMBL/GenBank/DDBJ databases">
        <title>Paenibacillus sp. nov., an endophytic bacterium isolated from the stem of Dendrobium.</title>
        <authorList>
            <person name="Zhao R."/>
        </authorList>
    </citation>
    <scope>NUCLEOTIDE SEQUENCE [LARGE SCALE GENOMIC DNA]</scope>
    <source>
        <strain evidence="1 2">HJL G12</strain>
    </source>
</reference>
<name>A0A7X3LIR1_9BACL</name>
<comment type="caution">
    <text evidence="1">The sequence shown here is derived from an EMBL/GenBank/DDBJ whole genome shotgun (WGS) entry which is preliminary data.</text>
</comment>
<evidence type="ECO:0000313" key="1">
    <source>
        <dbReference type="EMBL" id="MWV44843.1"/>
    </source>
</evidence>
<dbReference type="EMBL" id="WUBI01000002">
    <property type="protein sequence ID" value="MWV44843.1"/>
    <property type="molecule type" value="Genomic_DNA"/>
</dbReference>
<organism evidence="1 2">
    <name type="scientific">Paenibacillus dendrobii</name>
    <dbReference type="NCBI Taxonomy" id="2691084"/>
    <lineage>
        <taxon>Bacteria</taxon>
        <taxon>Bacillati</taxon>
        <taxon>Bacillota</taxon>
        <taxon>Bacilli</taxon>
        <taxon>Bacillales</taxon>
        <taxon>Paenibacillaceae</taxon>
        <taxon>Paenibacillus</taxon>
    </lineage>
</organism>
<keyword evidence="2" id="KW-1185">Reference proteome</keyword>
<accession>A0A7X3LIR1</accession>
<proteinExistence type="predicted"/>
<dbReference type="Proteomes" id="UP000460318">
    <property type="component" value="Unassembled WGS sequence"/>
</dbReference>